<dbReference type="AlphaFoldDB" id="A0A5J4NKS3"/>
<protein>
    <submittedName>
        <fullName evidence="1">Uncharacterized protein</fullName>
    </submittedName>
</protein>
<keyword evidence="2" id="KW-1185">Reference proteome</keyword>
<dbReference type="EMBL" id="QNGE01002226">
    <property type="protein sequence ID" value="KAA3675949.1"/>
    <property type="molecule type" value="Genomic_DNA"/>
</dbReference>
<proteinExistence type="predicted"/>
<evidence type="ECO:0000313" key="2">
    <source>
        <dbReference type="Proteomes" id="UP000324629"/>
    </source>
</evidence>
<sequence>MGNSENEESSKTAVLTDISLLNLAKALKGNDVRPYLLLNLPLTVIVKYYEEMRRLNQRETAFKQRAIMRWKAMRETKKDKEKVNDLNFALRESEHKELADILIERNRMNLEITRDLLQG</sequence>
<evidence type="ECO:0000313" key="1">
    <source>
        <dbReference type="EMBL" id="KAA3675949.1"/>
    </source>
</evidence>
<gene>
    <name evidence="1" type="ORF">DEA37_0009473</name>
</gene>
<comment type="caution">
    <text evidence="1">The sequence shown here is derived from an EMBL/GenBank/DDBJ whole genome shotgun (WGS) entry which is preliminary data.</text>
</comment>
<reference evidence="1 2" key="1">
    <citation type="journal article" date="2019" name="Gigascience">
        <title>Whole-genome sequence of the oriental lung fluke Paragonimus westermani.</title>
        <authorList>
            <person name="Oey H."/>
            <person name="Zakrzewski M."/>
            <person name="Narain K."/>
            <person name="Devi K.R."/>
            <person name="Agatsuma T."/>
            <person name="Nawaratna S."/>
            <person name="Gobert G.N."/>
            <person name="Jones M.K."/>
            <person name="Ragan M.A."/>
            <person name="McManus D.P."/>
            <person name="Krause L."/>
        </authorList>
    </citation>
    <scope>NUCLEOTIDE SEQUENCE [LARGE SCALE GENOMIC DNA]</scope>
    <source>
        <strain evidence="1 2">IND2009</strain>
    </source>
</reference>
<organism evidence="1 2">
    <name type="scientific">Paragonimus westermani</name>
    <dbReference type="NCBI Taxonomy" id="34504"/>
    <lineage>
        <taxon>Eukaryota</taxon>
        <taxon>Metazoa</taxon>
        <taxon>Spiralia</taxon>
        <taxon>Lophotrochozoa</taxon>
        <taxon>Platyhelminthes</taxon>
        <taxon>Trematoda</taxon>
        <taxon>Digenea</taxon>
        <taxon>Plagiorchiida</taxon>
        <taxon>Troglotremata</taxon>
        <taxon>Troglotrematidae</taxon>
        <taxon>Paragonimus</taxon>
    </lineage>
</organism>
<name>A0A5J4NKS3_9TREM</name>
<accession>A0A5J4NKS3</accession>
<dbReference type="Proteomes" id="UP000324629">
    <property type="component" value="Unassembled WGS sequence"/>
</dbReference>